<protein>
    <submittedName>
        <fullName evidence="1">Uncharacterized protein</fullName>
    </submittedName>
</protein>
<keyword evidence="2" id="KW-1185">Reference proteome</keyword>
<evidence type="ECO:0000313" key="1">
    <source>
        <dbReference type="EMBL" id="KAI8559720.1"/>
    </source>
</evidence>
<sequence>MGPVGACTAVRRAVVIGNGVAGAENQCIGLVRALGLSHRLTIYRVIRPREGINKWLHWLPVSLHIKVDYVIKQMHGNLRLPSIKSTRVISLPAEEKGSPDIKGVSDILEADAKQIATMACETFEKHGENSLISGHWLMDRPLITSITAYGIYLVLHDWRLLSFGSRDGPLLVVASGWDTISATSSIKRLAPEKVFAIQILVAFYFLHEHLRRLSHEGLILVQLLTVAVEKQVPGFATGHNKLITSLLLLLLTVVAVLLTVVAVLLTMDFLAEAASNAATDSSTGLKRASNDMGWEYGILVDPTNLDKIQCKLCGKIMSSGISRLKKHIAQIKGSVSSCPSASKEDIAKCKAAVEEGSKKKKDKLQAAKEIREEVTIIEEDGDDEEVDIVGTRKRPHTLGPMDKYVSDINPGKKTMGQQTISATILKARIEKVDSFLARWVYEAGIPFHAIDNNSFAQFCEAVGQFGVGYQPPSQYKLREPLLKAEVERTKKCLKKQEEEWASTGCSIMTDAWSDRKRRSIMNLCVNCKEGTTFLSSKETSDESHTGEYIFNYVDKCIEEVGPKNVVQVVTDNASNNMAAAELLKIKRPNIFWSSCATHTINLMLEGIGKLPKFKGVIEKAKAFTIFIYAHHTTLAFMRKATKKRDIVRPGVTRFATSFLTLQSLAEKKEALKGMVTSNEWGKSKWGPSSTKGKTPYATVLSISFWNGVSLCLKVFAPLVKVLRLVNGDRPSMGFVYGELQKAKQEIIEACQSKEAQYKPILEIIDAKAQGRLDSPLHLTAYLLNPFYFYKDQTIQNDSSIMEAVIECVERFYPEDVDAQGDVINKELLMYKNKVGMFGKIVAAKGCEANNDNYDPVGWWSNYGNSTPKLQRMAMRILALTSSSSGCERNWSTFEGIHTKKRNRLDATRMSNLVYVQFNAKLINKKARRKEKDVLLASEATYAQGWIVEGGDDDEVEPGSGLTYELLATTMGVDEVFMPRRSGRNVGVREPRELHEEDFVSEDDSEEEENEEIDFESDGDQVLEGYGGEEIEEGDEL</sequence>
<comment type="caution">
    <text evidence="1">The sequence shown here is derived from an EMBL/GenBank/DDBJ whole genome shotgun (WGS) entry which is preliminary data.</text>
</comment>
<proteinExistence type="predicted"/>
<accession>A0ACC0P2J9</accession>
<name>A0ACC0P2J9_RHOML</name>
<reference evidence="1" key="1">
    <citation type="submission" date="2022-02" db="EMBL/GenBank/DDBJ databases">
        <title>Plant Genome Project.</title>
        <authorList>
            <person name="Zhang R.-G."/>
        </authorList>
    </citation>
    <scope>NUCLEOTIDE SEQUENCE</scope>
    <source>
        <strain evidence="1">AT1</strain>
    </source>
</reference>
<gene>
    <name evidence="1" type="ORF">RHMOL_Rhmol04G0196100</name>
</gene>
<dbReference type="EMBL" id="CM046391">
    <property type="protein sequence ID" value="KAI8559720.1"/>
    <property type="molecule type" value="Genomic_DNA"/>
</dbReference>
<evidence type="ECO:0000313" key="2">
    <source>
        <dbReference type="Proteomes" id="UP001062846"/>
    </source>
</evidence>
<dbReference type="Proteomes" id="UP001062846">
    <property type="component" value="Chromosome 4"/>
</dbReference>
<organism evidence="1 2">
    <name type="scientific">Rhododendron molle</name>
    <name type="common">Chinese azalea</name>
    <name type="synonym">Azalea mollis</name>
    <dbReference type="NCBI Taxonomy" id="49168"/>
    <lineage>
        <taxon>Eukaryota</taxon>
        <taxon>Viridiplantae</taxon>
        <taxon>Streptophyta</taxon>
        <taxon>Embryophyta</taxon>
        <taxon>Tracheophyta</taxon>
        <taxon>Spermatophyta</taxon>
        <taxon>Magnoliopsida</taxon>
        <taxon>eudicotyledons</taxon>
        <taxon>Gunneridae</taxon>
        <taxon>Pentapetalae</taxon>
        <taxon>asterids</taxon>
        <taxon>Ericales</taxon>
        <taxon>Ericaceae</taxon>
        <taxon>Ericoideae</taxon>
        <taxon>Rhodoreae</taxon>
        <taxon>Rhododendron</taxon>
    </lineage>
</organism>